<evidence type="ECO:0000256" key="6">
    <source>
        <dbReference type="ARBA" id="ARBA00022490"/>
    </source>
</evidence>
<dbReference type="GO" id="GO:0005945">
    <property type="term" value="C:6-phosphofructokinase complex"/>
    <property type="evidence" value="ECO:0007669"/>
    <property type="project" value="TreeGrafter"/>
</dbReference>
<keyword evidence="10" id="KW-0418">Kinase</keyword>
<dbReference type="AlphaFoldDB" id="A0A0A5GMQ9"/>
<dbReference type="GO" id="GO:0006002">
    <property type="term" value="P:fructose 6-phosphate metabolic process"/>
    <property type="evidence" value="ECO:0007669"/>
    <property type="project" value="InterPro"/>
</dbReference>
<dbReference type="InterPro" id="IPR022953">
    <property type="entry name" value="ATP_PFK"/>
</dbReference>
<comment type="function">
    <text evidence="2">Catalyzes the phosphorylation of D-fructose 6-phosphate to fructose 1,6-bisphosphate by ATP, the first committing step of glycolysis.</text>
</comment>
<comment type="catalytic activity">
    <reaction evidence="15">
        <text>beta-D-fructose 6-phosphate + ATP = beta-D-fructose 1,6-bisphosphate + ADP + H(+)</text>
        <dbReference type="Rhea" id="RHEA:16109"/>
        <dbReference type="ChEBI" id="CHEBI:15378"/>
        <dbReference type="ChEBI" id="CHEBI:30616"/>
        <dbReference type="ChEBI" id="CHEBI:32966"/>
        <dbReference type="ChEBI" id="CHEBI:57634"/>
        <dbReference type="ChEBI" id="CHEBI:456216"/>
        <dbReference type="EC" id="2.7.1.11"/>
    </reaction>
</comment>
<dbReference type="GO" id="GO:0061621">
    <property type="term" value="P:canonical glycolysis"/>
    <property type="evidence" value="ECO:0007669"/>
    <property type="project" value="TreeGrafter"/>
</dbReference>
<accession>A0A0A5GMQ9</accession>
<evidence type="ECO:0000256" key="11">
    <source>
        <dbReference type="ARBA" id="ARBA00022840"/>
    </source>
</evidence>
<evidence type="ECO:0000259" key="16">
    <source>
        <dbReference type="Pfam" id="PF00365"/>
    </source>
</evidence>
<dbReference type="OrthoDB" id="9802503at2"/>
<comment type="similarity">
    <text evidence="14">Belongs to the phosphofructokinase type A (PFKA) family.</text>
</comment>
<keyword evidence="6" id="KW-0963">Cytoplasm</keyword>
<dbReference type="NCBIfam" id="NF010675">
    <property type="entry name" value="PRK14072.1"/>
    <property type="match status" value="1"/>
</dbReference>
<protein>
    <recommendedName>
        <fullName evidence="5">6-phosphofructokinase</fullName>
        <ecNumber evidence="5">2.7.1.11</ecNumber>
    </recommendedName>
</protein>
<dbReference type="GO" id="GO:0003872">
    <property type="term" value="F:6-phosphofructokinase activity"/>
    <property type="evidence" value="ECO:0007669"/>
    <property type="project" value="UniProtKB-EC"/>
</dbReference>
<dbReference type="Gene3D" id="3.40.50.450">
    <property type="match status" value="1"/>
</dbReference>
<dbReference type="GO" id="GO:0016208">
    <property type="term" value="F:AMP binding"/>
    <property type="evidence" value="ECO:0007669"/>
    <property type="project" value="TreeGrafter"/>
</dbReference>
<dbReference type="PRINTS" id="PR00476">
    <property type="entry name" value="PHFRCTKINASE"/>
</dbReference>
<keyword evidence="8" id="KW-0479">Metal-binding</keyword>
<dbReference type="InterPro" id="IPR035966">
    <property type="entry name" value="PKF_sf"/>
</dbReference>
<dbReference type="GO" id="GO:0046872">
    <property type="term" value="F:metal ion binding"/>
    <property type="evidence" value="ECO:0007669"/>
    <property type="project" value="UniProtKB-KW"/>
</dbReference>
<keyword evidence="11" id="KW-0067">ATP-binding</keyword>
<proteinExistence type="inferred from homology"/>
<evidence type="ECO:0000256" key="14">
    <source>
        <dbReference type="ARBA" id="ARBA00038478"/>
    </source>
</evidence>
<evidence type="ECO:0000256" key="7">
    <source>
        <dbReference type="ARBA" id="ARBA00022679"/>
    </source>
</evidence>
<evidence type="ECO:0000256" key="9">
    <source>
        <dbReference type="ARBA" id="ARBA00022741"/>
    </source>
</evidence>
<evidence type="ECO:0000256" key="1">
    <source>
        <dbReference type="ARBA" id="ARBA00001946"/>
    </source>
</evidence>
<comment type="subcellular location">
    <subcellularLocation>
        <location evidence="3">Cytoplasm</location>
    </subcellularLocation>
</comment>
<name>A0A0A5GMQ9_9BACI</name>
<dbReference type="Gene3D" id="3.40.50.460">
    <property type="entry name" value="Phosphofructokinase domain"/>
    <property type="match status" value="1"/>
</dbReference>
<dbReference type="STRING" id="1385510.GCA_000425205_02147"/>
<dbReference type="PANTHER" id="PTHR13697">
    <property type="entry name" value="PHOSPHOFRUCTOKINASE"/>
    <property type="match status" value="1"/>
</dbReference>
<evidence type="ECO:0000256" key="13">
    <source>
        <dbReference type="ARBA" id="ARBA00023152"/>
    </source>
</evidence>
<dbReference type="PANTHER" id="PTHR13697:SF4">
    <property type="entry name" value="ATP-DEPENDENT 6-PHOSPHOFRUCTOKINASE"/>
    <property type="match status" value="1"/>
</dbReference>
<keyword evidence="12" id="KW-0460">Magnesium</keyword>
<dbReference type="GO" id="GO:0042802">
    <property type="term" value="F:identical protein binding"/>
    <property type="evidence" value="ECO:0007669"/>
    <property type="project" value="TreeGrafter"/>
</dbReference>
<dbReference type="GO" id="GO:0048029">
    <property type="term" value="F:monosaccharide binding"/>
    <property type="evidence" value="ECO:0007669"/>
    <property type="project" value="TreeGrafter"/>
</dbReference>
<dbReference type="RefSeq" id="WP_026800518.1">
    <property type="nucleotide sequence ID" value="NZ_AULI01000008.1"/>
</dbReference>
<dbReference type="EMBL" id="AVPE01000006">
    <property type="protein sequence ID" value="KGX92488.1"/>
    <property type="molecule type" value="Genomic_DNA"/>
</dbReference>
<dbReference type="GO" id="GO:0030388">
    <property type="term" value="P:fructose 1,6-bisphosphate metabolic process"/>
    <property type="evidence" value="ECO:0007669"/>
    <property type="project" value="TreeGrafter"/>
</dbReference>
<evidence type="ECO:0000256" key="12">
    <source>
        <dbReference type="ARBA" id="ARBA00022842"/>
    </source>
</evidence>
<dbReference type="UniPathway" id="UPA00109">
    <property type="reaction ID" value="UER00182"/>
</dbReference>
<evidence type="ECO:0000313" key="18">
    <source>
        <dbReference type="Proteomes" id="UP000030528"/>
    </source>
</evidence>
<comment type="caution">
    <text evidence="17">The sequence shown here is derived from an EMBL/GenBank/DDBJ whole genome shotgun (WGS) entry which is preliminary data.</text>
</comment>
<sequence>MKKVAIGQAGGPTAVINATLVGLVETVQDECEVLFVQNGYEGLVNEHFLTGDEATIQWVTSHRHVPGACLGSGRYAFTDEAITQAVTNLKKQGADTLFFIGGNGTMEALLKVKQEAIQQGMELTVIGLPKTVDNDLGSTDHAPGFGSAAHYVAQYVKDASRDLHAMKNFEQIRVLETMGRNAGWLAAASGVYKEHPEEGPHFIAVPEQKLDRKELLRVVKAAIRDYGYAVVVVSEGVKWEDGEQIERAVVHGRAVLGGISEEIEAFLKEELQLSVRSELLGMNQRAGSQEVSTQDQMEAYEVGRVGGEWAKEGADHIMVSFVREQMDDYEMKLKPVKLEDVIHEGERGLPSQFIENPESYYAWLRPLLGGGTPSYPPLSQRRVYNHEKIN</sequence>
<feature type="domain" description="Phosphofructokinase" evidence="16">
    <location>
        <begin position="3"/>
        <end position="300"/>
    </location>
</feature>
<dbReference type="GO" id="GO:0005524">
    <property type="term" value="F:ATP binding"/>
    <property type="evidence" value="ECO:0007669"/>
    <property type="project" value="UniProtKB-KW"/>
</dbReference>
<evidence type="ECO:0000256" key="5">
    <source>
        <dbReference type="ARBA" id="ARBA00012055"/>
    </source>
</evidence>
<dbReference type="Pfam" id="PF00365">
    <property type="entry name" value="PFK"/>
    <property type="match status" value="1"/>
</dbReference>
<evidence type="ECO:0000313" key="17">
    <source>
        <dbReference type="EMBL" id="KGX92488.1"/>
    </source>
</evidence>
<keyword evidence="18" id="KW-1185">Reference proteome</keyword>
<keyword evidence="9" id="KW-0547">Nucleotide-binding</keyword>
<gene>
    <name evidence="17" type="ORF">N781_16435</name>
</gene>
<dbReference type="SUPFAM" id="SSF53784">
    <property type="entry name" value="Phosphofructokinase"/>
    <property type="match status" value="1"/>
</dbReference>
<dbReference type="eggNOG" id="COG0205">
    <property type="taxonomic scope" value="Bacteria"/>
</dbReference>
<comment type="cofactor">
    <cofactor evidence="1">
        <name>Mg(2+)</name>
        <dbReference type="ChEBI" id="CHEBI:18420"/>
    </cofactor>
</comment>
<dbReference type="InterPro" id="IPR000023">
    <property type="entry name" value="Phosphofructokinase_dom"/>
</dbReference>
<evidence type="ECO:0000256" key="4">
    <source>
        <dbReference type="ARBA" id="ARBA00004679"/>
    </source>
</evidence>
<keyword evidence="7" id="KW-0808">Transferase</keyword>
<evidence type="ECO:0000256" key="15">
    <source>
        <dbReference type="ARBA" id="ARBA00048070"/>
    </source>
</evidence>
<evidence type="ECO:0000256" key="8">
    <source>
        <dbReference type="ARBA" id="ARBA00022723"/>
    </source>
</evidence>
<evidence type="ECO:0000256" key="2">
    <source>
        <dbReference type="ARBA" id="ARBA00002659"/>
    </source>
</evidence>
<dbReference type="Proteomes" id="UP000030528">
    <property type="component" value="Unassembled WGS sequence"/>
</dbReference>
<keyword evidence="13" id="KW-0324">Glycolysis</keyword>
<dbReference type="PIRSF" id="PIRSF036483">
    <property type="entry name" value="PFK_XF0274"/>
    <property type="match status" value="1"/>
</dbReference>
<reference evidence="17 18" key="1">
    <citation type="submission" date="2013-08" db="EMBL/GenBank/DDBJ databases">
        <authorList>
            <person name="Huang J."/>
            <person name="Wang G."/>
        </authorList>
    </citation>
    <scope>NUCLEOTIDE SEQUENCE [LARGE SCALE GENOMIC DNA]</scope>
    <source>
        <strain evidence="17 18">JSM 076056</strain>
    </source>
</reference>
<organism evidence="17 18">
    <name type="scientific">Pontibacillus halophilus JSM 076056 = DSM 19796</name>
    <dbReference type="NCBI Taxonomy" id="1385510"/>
    <lineage>
        <taxon>Bacteria</taxon>
        <taxon>Bacillati</taxon>
        <taxon>Bacillota</taxon>
        <taxon>Bacilli</taxon>
        <taxon>Bacillales</taxon>
        <taxon>Bacillaceae</taxon>
        <taxon>Pontibacillus</taxon>
    </lineage>
</organism>
<dbReference type="EC" id="2.7.1.11" evidence="5"/>
<comment type="pathway">
    <text evidence="4">Carbohydrate degradation; glycolysis; D-glyceraldehyde 3-phosphate and glycerone phosphate from D-glucose: step 3/4.</text>
</comment>
<evidence type="ECO:0000256" key="10">
    <source>
        <dbReference type="ARBA" id="ARBA00022777"/>
    </source>
</evidence>
<dbReference type="GO" id="GO:0070095">
    <property type="term" value="F:fructose-6-phosphate binding"/>
    <property type="evidence" value="ECO:0007669"/>
    <property type="project" value="TreeGrafter"/>
</dbReference>
<evidence type="ECO:0000256" key="3">
    <source>
        <dbReference type="ARBA" id="ARBA00004496"/>
    </source>
</evidence>